<gene>
    <name evidence="8" type="ORF">GPM918_LOCUS898</name>
    <name evidence="9" type="ORF">OVA965_LOCUS6477</name>
    <name evidence="10" type="ORF">SRO942_LOCUS898</name>
    <name evidence="11" type="ORF">TMI583_LOCUS6473</name>
</gene>
<dbReference type="GO" id="GO:0090090">
    <property type="term" value="P:negative regulation of canonical Wnt signaling pathway"/>
    <property type="evidence" value="ECO:0007669"/>
    <property type="project" value="InterPro"/>
</dbReference>
<proteinExistence type="predicted"/>
<dbReference type="EMBL" id="CAJOBA010001956">
    <property type="protein sequence ID" value="CAF3622497.1"/>
    <property type="molecule type" value="Genomic_DNA"/>
</dbReference>
<dbReference type="GO" id="GO:0005886">
    <property type="term" value="C:plasma membrane"/>
    <property type="evidence" value="ECO:0007669"/>
    <property type="project" value="TreeGrafter"/>
</dbReference>
<dbReference type="EMBL" id="CAJNOK010001956">
    <property type="protein sequence ID" value="CAF0837625.1"/>
    <property type="molecule type" value="Genomic_DNA"/>
</dbReference>
<protein>
    <recommendedName>
        <fullName evidence="13">Axin</fullName>
    </recommendedName>
</protein>
<name>A0A813PFN6_9BILA</name>
<reference evidence="8" key="1">
    <citation type="submission" date="2021-02" db="EMBL/GenBank/DDBJ databases">
        <authorList>
            <person name="Nowell W R."/>
        </authorList>
    </citation>
    <scope>NUCLEOTIDE SEQUENCE</scope>
</reference>
<dbReference type="EMBL" id="CAJNOQ010000076">
    <property type="protein sequence ID" value="CAF0752158.1"/>
    <property type="molecule type" value="Genomic_DNA"/>
</dbReference>
<feature type="domain" description="RGS" evidence="6">
    <location>
        <begin position="64"/>
        <end position="177"/>
    </location>
</feature>
<evidence type="ECO:0000259" key="6">
    <source>
        <dbReference type="PROSITE" id="PS50132"/>
    </source>
</evidence>
<feature type="domain" description="DIX" evidence="7">
    <location>
        <begin position="495"/>
        <end position="584"/>
    </location>
</feature>
<dbReference type="SUPFAM" id="SSF48097">
    <property type="entry name" value="Regulator of G-protein signaling, RGS"/>
    <property type="match status" value="1"/>
</dbReference>
<dbReference type="Proteomes" id="UP000677228">
    <property type="component" value="Unassembled WGS sequence"/>
</dbReference>
<dbReference type="GO" id="GO:0016055">
    <property type="term" value="P:Wnt signaling pathway"/>
    <property type="evidence" value="ECO:0007669"/>
    <property type="project" value="UniProtKB-KW"/>
</dbReference>
<dbReference type="InterPro" id="IPR029071">
    <property type="entry name" value="Ubiquitin-like_domsf"/>
</dbReference>
<dbReference type="GO" id="GO:0048468">
    <property type="term" value="P:cell development"/>
    <property type="evidence" value="ECO:0007669"/>
    <property type="project" value="TreeGrafter"/>
</dbReference>
<dbReference type="GO" id="GO:0008013">
    <property type="term" value="F:beta-catenin binding"/>
    <property type="evidence" value="ECO:0007669"/>
    <property type="project" value="TreeGrafter"/>
</dbReference>
<evidence type="ECO:0000256" key="3">
    <source>
        <dbReference type="ARBA" id="ARBA00022687"/>
    </source>
</evidence>
<evidence type="ECO:0000313" key="8">
    <source>
        <dbReference type="EMBL" id="CAF0752158.1"/>
    </source>
</evidence>
<evidence type="ECO:0000313" key="11">
    <source>
        <dbReference type="EMBL" id="CAF3622497.1"/>
    </source>
</evidence>
<dbReference type="GO" id="GO:0005737">
    <property type="term" value="C:cytoplasm"/>
    <property type="evidence" value="ECO:0007669"/>
    <property type="project" value="UniProtKB-SubCell"/>
</dbReference>
<dbReference type="InterPro" id="IPR024066">
    <property type="entry name" value="RGS_subdom1/3"/>
</dbReference>
<comment type="subcellular location">
    <subcellularLocation>
        <location evidence="1">Cytoplasm</location>
    </subcellularLocation>
</comment>
<dbReference type="Gene3D" id="2.40.240.130">
    <property type="match status" value="1"/>
</dbReference>
<dbReference type="GO" id="GO:0060090">
    <property type="term" value="F:molecular adaptor activity"/>
    <property type="evidence" value="ECO:0007669"/>
    <property type="project" value="TreeGrafter"/>
</dbReference>
<dbReference type="PROSITE" id="PS50132">
    <property type="entry name" value="RGS"/>
    <property type="match status" value="1"/>
</dbReference>
<dbReference type="InterPro" id="IPR043581">
    <property type="entry name" value="Axin-like"/>
</dbReference>
<dbReference type="InterPro" id="IPR044926">
    <property type="entry name" value="RGS_subdomain_2"/>
</dbReference>
<organism evidence="8 12">
    <name type="scientific">Didymodactylos carnosus</name>
    <dbReference type="NCBI Taxonomy" id="1234261"/>
    <lineage>
        <taxon>Eukaryota</taxon>
        <taxon>Metazoa</taxon>
        <taxon>Spiralia</taxon>
        <taxon>Gnathifera</taxon>
        <taxon>Rotifera</taxon>
        <taxon>Eurotatoria</taxon>
        <taxon>Bdelloidea</taxon>
        <taxon>Philodinida</taxon>
        <taxon>Philodinidae</taxon>
        <taxon>Didymodactylos</taxon>
    </lineage>
</organism>
<dbReference type="Gene3D" id="1.10.196.10">
    <property type="match status" value="1"/>
</dbReference>
<keyword evidence="12" id="KW-1185">Reference proteome</keyword>
<evidence type="ECO:0000256" key="2">
    <source>
        <dbReference type="ARBA" id="ARBA00022490"/>
    </source>
</evidence>
<dbReference type="GO" id="GO:0032436">
    <property type="term" value="P:positive regulation of proteasomal ubiquitin-dependent protein catabolic process"/>
    <property type="evidence" value="ECO:0007669"/>
    <property type="project" value="TreeGrafter"/>
</dbReference>
<dbReference type="GO" id="GO:0019901">
    <property type="term" value="F:protein kinase binding"/>
    <property type="evidence" value="ECO:0007669"/>
    <property type="project" value="TreeGrafter"/>
</dbReference>
<sequence length="584" mass="67000">MHSAFSLPMFGMATTPSKLTSSEQPELPLISSTPTASHSVTNTITNNNHLSLTPSPPNDNQRQEFLSLINNTENCDIFYKYMKNENLTYVLEFYLACDGLRHHLDDESKTGEIINLINTHYIKNKSLSTSSKFRLSDDILKLIKTKLNRKEYHLKFYDIAQEYVFKYMLQTCYPKFLLVQQQQQQPPLKCQTKSQTSTPIHNNYLITGQKTIVFDQFKQQRFYNNNNKSQFSSPMITPSILNSLAPTNVNIENGIDLNTSKTIPRTSKITKHQQEKYSLAERNPGAFFEEVKRRLLHVLAEQEKRNSLITTTTTDMRLSQSLNIKNKSFSFNDRTKVCTTMIDDDSLAVIDNQINRTIPDADNILFSENNNHTRLNVNSTVYPRQRYRQRNIDDSIINTTKVLDSNNSFQKPLTRTSGYKRNSVHERSTPYNMGCSTLRSFTTSDSGVSTGGSEKNYDMFLSVATSSSIGATPFETTQPPTPSITSVKRRNIMAESIGVVCYPSLDSKRPIMSFIKFQQHFNDQITFKEFKELFKRADTHRCFFKTTCTADINIEKFVFLELTSDDDIVPFFDGKIILQLDKIN</sequence>
<dbReference type="InterPro" id="IPR016137">
    <property type="entry name" value="RGS"/>
</dbReference>
<dbReference type="AlphaFoldDB" id="A0A813PFN6"/>
<dbReference type="InterPro" id="IPR036305">
    <property type="entry name" value="RGS_sf"/>
</dbReference>
<comment type="caution">
    <text evidence="8">The sequence shown here is derived from an EMBL/GenBank/DDBJ whole genome shotgun (WGS) entry which is preliminary data.</text>
</comment>
<evidence type="ECO:0000313" key="10">
    <source>
        <dbReference type="EMBL" id="CAF3531931.1"/>
    </source>
</evidence>
<dbReference type="Pfam" id="PF00615">
    <property type="entry name" value="RGS"/>
    <property type="match status" value="1"/>
</dbReference>
<evidence type="ECO:0000256" key="4">
    <source>
        <dbReference type="PROSITE-ProRule" id="PRU00069"/>
    </source>
</evidence>
<dbReference type="PANTHER" id="PTHR46102:SF2">
    <property type="entry name" value="AXIN"/>
    <property type="match status" value="1"/>
</dbReference>
<dbReference type="GO" id="GO:0030877">
    <property type="term" value="C:beta-catenin destruction complex"/>
    <property type="evidence" value="ECO:0007669"/>
    <property type="project" value="TreeGrafter"/>
</dbReference>
<dbReference type="GO" id="GO:0005634">
    <property type="term" value="C:nucleus"/>
    <property type="evidence" value="ECO:0007669"/>
    <property type="project" value="TreeGrafter"/>
</dbReference>
<feature type="region of interest" description="Disordered" evidence="5">
    <location>
        <begin position="16"/>
        <end position="58"/>
    </location>
</feature>
<evidence type="ECO:0008006" key="13">
    <source>
        <dbReference type="Google" id="ProtNLM"/>
    </source>
</evidence>
<keyword evidence="3 4" id="KW-0879">Wnt signaling pathway</keyword>
<evidence type="ECO:0000313" key="12">
    <source>
        <dbReference type="Proteomes" id="UP000663829"/>
    </source>
</evidence>
<dbReference type="GO" id="GO:0031625">
    <property type="term" value="F:ubiquitin protein ligase binding"/>
    <property type="evidence" value="ECO:0007669"/>
    <property type="project" value="TreeGrafter"/>
</dbReference>
<accession>A0A813PFN6</accession>
<dbReference type="OrthoDB" id="10007451at2759"/>
<evidence type="ECO:0000256" key="5">
    <source>
        <dbReference type="SAM" id="MobiDB-lite"/>
    </source>
</evidence>
<dbReference type="Proteomes" id="UP000682733">
    <property type="component" value="Unassembled WGS sequence"/>
</dbReference>
<dbReference type="PANTHER" id="PTHR46102">
    <property type="entry name" value="AXIN"/>
    <property type="match status" value="1"/>
</dbReference>
<dbReference type="EMBL" id="CAJOBC010000076">
    <property type="protein sequence ID" value="CAF3531931.1"/>
    <property type="molecule type" value="Genomic_DNA"/>
</dbReference>
<keyword evidence="2" id="KW-0963">Cytoplasm</keyword>
<evidence type="ECO:0000259" key="7">
    <source>
        <dbReference type="PROSITE" id="PS50841"/>
    </source>
</evidence>
<evidence type="ECO:0000256" key="1">
    <source>
        <dbReference type="ARBA" id="ARBA00004496"/>
    </source>
</evidence>
<dbReference type="InterPro" id="IPR001158">
    <property type="entry name" value="DIX"/>
</dbReference>
<evidence type="ECO:0000313" key="9">
    <source>
        <dbReference type="EMBL" id="CAF0837625.1"/>
    </source>
</evidence>
<dbReference type="InterPro" id="IPR038207">
    <property type="entry name" value="DIX_dom_sf"/>
</dbReference>
<dbReference type="SUPFAM" id="SSF54236">
    <property type="entry name" value="Ubiquitin-like"/>
    <property type="match status" value="1"/>
</dbReference>
<dbReference type="Pfam" id="PF00778">
    <property type="entry name" value="DIX"/>
    <property type="match status" value="1"/>
</dbReference>
<dbReference type="Proteomes" id="UP000663829">
    <property type="component" value="Unassembled WGS sequence"/>
</dbReference>
<dbReference type="Proteomes" id="UP000681722">
    <property type="component" value="Unassembled WGS sequence"/>
</dbReference>
<dbReference type="PROSITE" id="PS50841">
    <property type="entry name" value="DIX"/>
    <property type="match status" value="1"/>
</dbReference>
<dbReference type="Gene3D" id="1.10.167.10">
    <property type="entry name" value="Regulator of G-protein Signalling 4, domain 2"/>
    <property type="match status" value="1"/>
</dbReference>